<protein>
    <recommendedName>
        <fullName evidence="2">histidine kinase</fullName>
        <ecNumber evidence="2">2.7.13.3</ecNumber>
    </recommendedName>
</protein>
<dbReference type="Pfam" id="PF13185">
    <property type="entry name" value="GAF_2"/>
    <property type="match status" value="1"/>
</dbReference>
<dbReference type="InterPro" id="IPR050736">
    <property type="entry name" value="Sensor_HK_Regulatory"/>
</dbReference>
<dbReference type="eggNOG" id="COG2205">
    <property type="taxonomic scope" value="Bacteria"/>
</dbReference>
<feature type="domain" description="Histidine kinase" evidence="8">
    <location>
        <begin position="227"/>
        <end position="446"/>
    </location>
</feature>
<accession>Q0A7P1</accession>
<keyword evidence="3" id="KW-0597">Phosphoprotein</keyword>
<dbReference type="eggNOG" id="COG2203">
    <property type="taxonomic scope" value="Bacteria"/>
</dbReference>
<dbReference type="SMART" id="SM00387">
    <property type="entry name" value="HATPase_c"/>
    <property type="match status" value="1"/>
</dbReference>
<keyword evidence="5 9" id="KW-0418">Kinase</keyword>
<dbReference type="Pfam" id="PF02518">
    <property type="entry name" value="HATPase_c"/>
    <property type="match status" value="1"/>
</dbReference>
<dbReference type="InterPro" id="IPR004358">
    <property type="entry name" value="Sig_transdc_His_kin-like_C"/>
</dbReference>
<dbReference type="SMART" id="SM00065">
    <property type="entry name" value="GAF"/>
    <property type="match status" value="1"/>
</dbReference>
<dbReference type="InterPro" id="IPR003018">
    <property type="entry name" value="GAF"/>
</dbReference>
<dbReference type="SUPFAM" id="SSF55874">
    <property type="entry name" value="ATPase domain of HSP90 chaperone/DNA topoisomerase II/histidine kinase"/>
    <property type="match status" value="1"/>
</dbReference>
<organism evidence="9 10">
    <name type="scientific">Alkalilimnicola ehrlichii (strain ATCC BAA-1101 / DSM 17681 / MLHE-1)</name>
    <dbReference type="NCBI Taxonomy" id="187272"/>
    <lineage>
        <taxon>Bacteria</taxon>
        <taxon>Pseudomonadati</taxon>
        <taxon>Pseudomonadota</taxon>
        <taxon>Gammaproteobacteria</taxon>
        <taxon>Chromatiales</taxon>
        <taxon>Ectothiorhodospiraceae</taxon>
        <taxon>Alkalilimnicola</taxon>
    </lineage>
</organism>
<dbReference type="Proteomes" id="UP000001962">
    <property type="component" value="Chromosome"/>
</dbReference>
<dbReference type="FunFam" id="3.30.565.10:FF:000006">
    <property type="entry name" value="Sensor histidine kinase WalK"/>
    <property type="match status" value="1"/>
</dbReference>
<dbReference type="PANTHER" id="PTHR43711">
    <property type="entry name" value="TWO-COMPONENT HISTIDINE KINASE"/>
    <property type="match status" value="1"/>
</dbReference>
<dbReference type="InterPro" id="IPR003661">
    <property type="entry name" value="HisK_dim/P_dom"/>
</dbReference>
<dbReference type="KEGG" id="aeh:Mlg_1802"/>
<dbReference type="PANTHER" id="PTHR43711:SF1">
    <property type="entry name" value="HISTIDINE KINASE 1"/>
    <property type="match status" value="1"/>
</dbReference>
<reference evidence="10" key="1">
    <citation type="submission" date="2006-08" db="EMBL/GenBank/DDBJ databases">
        <title>Complete sequence of Alkalilimnicola ehrilichei MLHE-1.</title>
        <authorList>
            <person name="Copeland A."/>
            <person name="Lucas S."/>
            <person name="Lapidus A."/>
            <person name="Barry K."/>
            <person name="Detter J.C."/>
            <person name="Glavina del Rio T."/>
            <person name="Hammon N."/>
            <person name="Israni S."/>
            <person name="Dalin E."/>
            <person name="Tice H."/>
            <person name="Pitluck S."/>
            <person name="Sims D."/>
            <person name="Brettin T."/>
            <person name="Bruce D."/>
            <person name="Han C."/>
            <person name="Tapia R."/>
            <person name="Gilna P."/>
            <person name="Schmutz J."/>
            <person name="Larimer F."/>
            <person name="Land M."/>
            <person name="Hauser L."/>
            <person name="Kyrpides N."/>
            <person name="Mikhailova N."/>
            <person name="Oremland R.S."/>
            <person name="Hoeft S.E."/>
            <person name="Switzer-Blum J."/>
            <person name="Kulp T."/>
            <person name="King G."/>
            <person name="Tabita R."/>
            <person name="Witte B."/>
            <person name="Santini J.M."/>
            <person name="Basu P."/>
            <person name="Hollibaugh J.T."/>
            <person name="Xie G."/>
            <person name="Stolz J.F."/>
            <person name="Richardson P."/>
        </authorList>
    </citation>
    <scope>NUCLEOTIDE SEQUENCE [LARGE SCALE GENOMIC DNA]</scope>
    <source>
        <strain evidence="10">ATCC BAA-1101 / DSM 17681 / MLHE-1</strain>
    </source>
</reference>
<evidence type="ECO:0000313" key="9">
    <source>
        <dbReference type="EMBL" id="ABI57146.1"/>
    </source>
</evidence>
<dbReference type="InterPro" id="IPR029016">
    <property type="entry name" value="GAF-like_dom_sf"/>
</dbReference>
<evidence type="ECO:0000313" key="10">
    <source>
        <dbReference type="Proteomes" id="UP000001962"/>
    </source>
</evidence>
<dbReference type="InterPro" id="IPR003594">
    <property type="entry name" value="HATPase_dom"/>
</dbReference>
<name>Q0A7P1_ALKEH</name>
<evidence type="ECO:0000256" key="7">
    <source>
        <dbReference type="SAM" id="MobiDB-lite"/>
    </source>
</evidence>
<dbReference type="Gene3D" id="3.30.565.10">
    <property type="entry name" value="Histidine kinase-like ATPase, C-terminal domain"/>
    <property type="match status" value="1"/>
</dbReference>
<dbReference type="PROSITE" id="PS50109">
    <property type="entry name" value="HIS_KIN"/>
    <property type="match status" value="1"/>
</dbReference>
<keyword evidence="4 9" id="KW-0808">Transferase</keyword>
<keyword evidence="10" id="KW-1185">Reference proteome</keyword>
<dbReference type="PRINTS" id="PR00344">
    <property type="entry name" value="BCTRLSENSOR"/>
</dbReference>
<dbReference type="HOGENOM" id="CLU_592774_0_0_6"/>
<evidence type="ECO:0000256" key="1">
    <source>
        <dbReference type="ARBA" id="ARBA00000085"/>
    </source>
</evidence>
<dbReference type="Gene3D" id="3.30.450.40">
    <property type="match status" value="1"/>
</dbReference>
<keyword evidence="6" id="KW-0902">Two-component regulatory system</keyword>
<dbReference type="InterPro" id="IPR036097">
    <property type="entry name" value="HisK_dim/P_sf"/>
</dbReference>
<evidence type="ECO:0000256" key="3">
    <source>
        <dbReference type="ARBA" id="ARBA00022553"/>
    </source>
</evidence>
<sequence>MIHKRLSPEIMPNNTGHPAPQDPRELQQALVEVSLRLERRVRELEALVSVTERINRGLLLDDVLDEIYDSFRPIIPYDRIGVALLEENDQGEQLVRSRWARSDHRTAHIGPGYAAPLAGSSLERILKTGEPRIINDLQEHLLHNPRSKSTQQILKDGVRSSLTCPLVAMGRPVGFIFFSSNAPNTYRNAHIATFQQIAGQLATILEKSRLYERLMELNDLKNRFLGVAAHDLRNPLGVLNGYIDLLRQEALGPLNEAQQEVMGVMADVAERMSALVEDLLDVSAIESGQLELEREPLDLNRFLQGQAHAQGLIAQGKSIRIVLDIPEPLPTVAVDSRRLGQVLDNLIANAVKFSPRDSTITLGGRADDQSVRISVSDQGPGIPAEERAQLFQPFRRGSNAPTADEKSTGLGLSIVQKLVQAHGGQVAVDAAPGGGARFTVTLPRQPDPEQKGDAPA</sequence>
<dbReference type="GO" id="GO:0005886">
    <property type="term" value="C:plasma membrane"/>
    <property type="evidence" value="ECO:0007669"/>
    <property type="project" value="UniProtKB-ARBA"/>
</dbReference>
<evidence type="ECO:0000259" key="8">
    <source>
        <dbReference type="PROSITE" id="PS50109"/>
    </source>
</evidence>
<dbReference type="OrthoDB" id="6017161at2"/>
<dbReference type="InterPro" id="IPR005467">
    <property type="entry name" value="His_kinase_dom"/>
</dbReference>
<feature type="region of interest" description="Disordered" evidence="7">
    <location>
        <begin position="1"/>
        <end position="23"/>
    </location>
</feature>
<evidence type="ECO:0000256" key="2">
    <source>
        <dbReference type="ARBA" id="ARBA00012438"/>
    </source>
</evidence>
<dbReference type="SUPFAM" id="SSF47384">
    <property type="entry name" value="Homodimeric domain of signal transducing histidine kinase"/>
    <property type="match status" value="1"/>
</dbReference>
<dbReference type="CDD" id="cd00082">
    <property type="entry name" value="HisKA"/>
    <property type="match status" value="1"/>
</dbReference>
<gene>
    <name evidence="9" type="ordered locus">Mlg_1802</name>
</gene>
<evidence type="ECO:0000256" key="4">
    <source>
        <dbReference type="ARBA" id="ARBA00022679"/>
    </source>
</evidence>
<evidence type="ECO:0000256" key="6">
    <source>
        <dbReference type="ARBA" id="ARBA00023012"/>
    </source>
</evidence>
<dbReference type="Gene3D" id="1.10.287.130">
    <property type="match status" value="1"/>
</dbReference>
<dbReference type="EC" id="2.7.13.3" evidence="2"/>
<evidence type="ECO:0000256" key="5">
    <source>
        <dbReference type="ARBA" id="ARBA00022777"/>
    </source>
</evidence>
<dbReference type="CDD" id="cd00075">
    <property type="entry name" value="HATPase"/>
    <property type="match status" value="1"/>
</dbReference>
<dbReference type="AlphaFoldDB" id="Q0A7P1"/>
<dbReference type="EMBL" id="CP000453">
    <property type="protein sequence ID" value="ABI57146.1"/>
    <property type="molecule type" value="Genomic_DNA"/>
</dbReference>
<dbReference type="InterPro" id="IPR036890">
    <property type="entry name" value="HATPase_C_sf"/>
</dbReference>
<dbReference type="Pfam" id="PF00512">
    <property type="entry name" value="HisKA"/>
    <property type="match status" value="1"/>
</dbReference>
<dbReference type="SUPFAM" id="SSF55781">
    <property type="entry name" value="GAF domain-like"/>
    <property type="match status" value="1"/>
</dbReference>
<dbReference type="GO" id="GO:0000155">
    <property type="term" value="F:phosphorelay sensor kinase activity"/>
    <property type="evidence" value="ECO:0007669"/>
    <property type="project" value="InterPro"/>
</dbReference>
<proteinExistence type="predicted"/>
<comment type="catalytic activity">
    <reaction evidence="1">
        <text>ATP + protein L-histidine = ADP + protein N-phospho-L-histidine.</text>
        <dbReference type="EC" id="2.7.13.3"/>
    </reaction>
</comment>
<dbReference type="SMART" id="SM00388">
    <property type="entry name" value="HisKA"/>
    <property type="match status" value="1"/>
</dbReference>